<evidence type="ECO:0000256" key="3">
    <source>
        <dbReference type="ARBA" id="ARBA00023239"/>
    </source>
</evidence>
<comment type="caution">
    <text evidence="5">Lacks conserved residue(s) required for the propagation of feature annotation.</text>
</comment>
<feature type="binding site" evidence="5">
    <location>
        <position position="104"/>
    </location>
    <ligand>
        <name>substrate</name>
    </ligand>
</feature>
<dbReference type="GO" id="GO:0005829">
    <property type="term" value="C:cytosol"/>
    <property type="evidence" value="ECO:0007669"/>
    <property type="project" value="TreeGrafter"/>
</dbReference>
<dbReference type="PANTHER" id="PTHR38683">
    <property type="entry name" value="CHORISMATE PYRUVATE-LYASE"/>
    <property type="match status" value="1"/>
</dbReference>
<dbReference type="EC" id="4.1.3.40" evidence="5"/>
<name>A0A2T0XJB0_9BURK</name>
<dbReference type="HAMAP" id="MF_01632">
    <property type="entry name" value="UbiC"/>
    <property type="match status" value="1"/>
</dbReference>
<dbReference type="SUPFAM" id="SSF64288">
    <property type="entry name" value="Chorismate lyase-like"/>
    <property type="match status" value="1"/>
</dbReference>
<comment type="similarity">
    <text evidence="5">Belongs to the UbiC family.</text>
</comment>
<keyword evidence="1 5" id="KW-0963">Cytoplasm</keyword>
<evidence type="ECO:0000256" key="2">
    <source>
        <dbReference type="ARBA" id="ARBA00022688"/>
    </source>
</evidence>
<reference evidence="6 7" key="1">
    <citation type="submission" date="2018-03" db="EMBL/GenBank/DDBJ databases">
        <title>Genomic Encyclopedia of Type Strains, Phase III (KMG-III): the genomes of soil and plant-associated and newly described type strains.</title>
        <authorList>
            <person name="Whitman W."/>
        </authorList>
    </citation>
    <scope>NUCLEOTIDE SEQUENCE [LARGE SCALE GENOMIC DNA]</scope>
    <source>
        <strain evidence="6 7">MWH-P2sevCIIIb</strain>
    </source>
</reference>
<feature type="binding site" evidence="5">
    <location>
        <position position="66"/>
    </location>
    <ligand>
        <name>substrate</name>
    </ligand>
</feature>
<evidence type="ECO:0000256" key="5">
    <source>
        <dbReference type="HAMAP-Rule" id="MF_01632"/>
    </source>
</evidence>
<evidence type="ECO:0000313" key="6">
    <source>
        <dbReference type="EMBL" id="PRY99026.1"/>
    </source>
</evidence>
<dbReference type="GO" id="GO:0042866">
    <property type="term" value="P:pyruvate biosynthetic process"/>
    <property type="evidence" value="ECO:0007669"/>
    <property type="project" value="UniProtKB-UniRule"/>
</dbReference>
<keyword evidence="3 5" id="KW-0456">Lyase</keyword>
<dbReference type="AlphaFoldDB" id="A0A2T0XJB0"/>
<proteinExistence type="inferred from homology"/>
<dbReference type="GO" id="GO:0008813">
    <property type="term" value="F:chorismate lyase activity"/>
    <property type="evidence" value="ECO:0007669"/>
    <property type="project" value="UniProtKB-UniRule"/>
</dbReference>
<comment type="pathway">
    <text evidence="5">Cofactor biosynthesis; ubiquinone biosynthesis.</text>
</comment>
<comment type="function">
    <text evidence="5">Removes the pyruvyl group from chorismate, with concomitant aromatization of the ring, to provide 4-hydroxybenzoate (4HB) for the ubiquinone pathway.</text>
</comment>
<accession>A0A2T0XJB0</accession>
<comment type="catalytic activity">
    <reaction evidence="5">
        <text>chorismate = 4-hydroxybenzoate + pyruvate</text>
        <dbReference type="Rhea" id="RHEA:16505"/>
        <dbReference type="ChEBI" id="CHEBI:15361"/>
        <dbReference type="ChEBI" id="CHEBI:17879"/>
        <dbReference type="ChEBI" id="CHEBI:29748"/>
        <dbReference type="EC" id="4.1.3.40"/>
    </reaction>
</comment>
<protein>
    <recommendedName>
        <fullName evidence="5">Probable chorismate pyruvate-lyase</fullName>
        <shortName evidence="5">CL</shortName>
        <shortName evidence="5">CPL</shortName>
        <ecNumber evidence="5">4.1.3.40</ecNumber>
    </recommendedName>
</protein>
<dbReference type="Proteomes" id="UP000238308">
    <property type="component" value="Unassembled WGS sequence"/>
</dbReference>
<dbReference type="GO" id="GO:0006744">
    <property type="term" value="P:ubiquinone biosynthetic process"/>
    <property type="evidence" value="ECO:0007669"/>
    <property type="project" value="UniProtKB-UniRule"/>
</dbReference>
<comment type="caution">
    <text evidence="6">The sequence shown here is derived from an EMBL/GenBank/DDBJ whole genome shotgun (WGS) entry which is preliminary data.</text>
</comment>
<dbReference type="RefSeq" id="WP_106226373.1">
    <property type="nucleotide sequence ID" value="NZ_PVTV01000011.1"/>
</dbReference>
<keyword evidence="2 5" id="KW-0831">Ubiquinone biosynthesis</keyword>
<evidence type="ECO:0000256" key="1">
    <source>
        <dbReference type="ARBA" id="ARBA00022490"/>
    </source>
</evidence>
<dbReference type="Gene3D" id="3.40.1410.10">
    <property type="entry name" value="Chorismate lyase-like"/>
    <property type="match status" value="1"/>
</dbReference>
<dbReference type="OrthoDB" id="8606430at2"/>
<sequence length="180" mass="20650">MNWLSRPSPIVSRSKRTWMMRPGALTKGLRDIGRVELKILKQDIGALQREEAKLLNLPVRSLVWTRQISMWIDGELCVVARSVAPLRDTHGVWRGVKGLNTRPLADILYQDPSINRSSFEVSRVRCAAPLYLIAKKTLRSACPNALYARRSVFWRTGKPLMVSECFLPAFWRLLARQNNH</sequence>
<keyword evidence="4 5" id="KW-0670">Pyruvate</keyword>
<dbReference type="EMBL" id="PVTV01000011">
    <property type="protein sequence ID" value="PRY99026.1"/>
    <property type="molecule type" value="Genomic_DNA"/>
</dbReference>
<evidence type="ECO:0000313" key="7">
    <source>
        <dbReference type="Proteomes" id="UP000238308"/>
    </source>
</evidence>
<evidence type="ECO:0000256" key="4">
    <source>
        <dbReference type="ARBA" id="ARBA00023317"/>
    </source>
</evidence>
<feature type="binding site" evidence="5">
    <location>
        <position position="164"/>
    </location>
    <ligand>
        <name>substrate</name>
    </ligand>
</feature>
<dbReference type="UniPathway" id="UPA00232"/>
<dbReference type="InterPro" id="IPR007440">
    <property type="entry name" value="Chorismate--pyruvate_lyase"/>
</dbReference>
<organism evidence="6 7">
    <name type="scientific">Jezberella montanilacus</name>
    <dbReference type="NCBI Taxonomy" id="323426"/>
    <lineage>
        <taxon>Bacteria</taxon>
        <taxon>Pseudomonadati</taxon>
        <taxon>Pseudomonadota</taxon>
        <taxon>Betaproteobacteria</taxon>
        <taxon>Burkholderiales</taxon>
        <taxon>Alcaligenaceae</taxon>
        <taxon>Jezberella</taxon>
    </lineage>
</organism>
<dbReference type="InterPro" id="IPR028978">
    <property type="entry name" value="Chorismate_lyase_/UTRA_dom_sf"/>
</dbReference>
<dbReference type="Pfam" id="PF04345">
    <property type="entry name" value="Chor_lyase"/>
    <property type="match status" value="1"/>
</dbReference>
<dbReference type="PANTHER" id="PTHR38683:SF1">
    <property type="entry name" value="CHORISMATE PYRUVATE-LYASE"/>
    <property type="match status" value="1"/>
</dbReference>
<gene>
    <name evidence="5" type="primary">ubiC</name>
    <name evidence="6" type="ORF">BCM14_0463</name>
</gene>
<keyword evidence="7" id="KW-1185">Reference proteome</keyword>
<comment type="subcellular location">
    <subcellularLocation>
        <location evidence="5">Cytoplasm</location>
    </subcellularLocation>
</comment>